<comment type="subcellular location">
    <subcellularLocation>
        <location evidence="6 9">Cytoplasm</location>
    </subcellularLocation>
</comment>
<organism evidence="10">
    <name type="scientific">Caldithrix abyssi</name>
    <dbReference type="NCBI Taxonomy" id="187145"/>
    <lineage>
        <taxon>Bacteria</taxon>
        <taxon>Pseudomonadati</taxon>
        <taxon>Calditrichota</taxon>
        <taxon>Calditrichia</taxon>
        <taxon>Calditrichales</taxon>
        <taxon>Calditrichaceae</taxon>
        <taxon>Caldithrix</taxon>
    </lineage>
</organism>
<evidence type="ECO:0000256" key="7">
    <source>
        <dbReference type="RuleBase" id="RU003954"/>
    </source>
</evidence>
<evidence type="ECO:0000256" key="8">
    <source>
        <dbReference type="RuleBase" id="RU004479"/>
    </source>
</evidence>
<dbReference type="GO" id="GO:0019557">
    <property type="term" value="P:L-histidine catabolic process to glutamate and formate"/>
    <property type="evidence" value="ECO:0007669"/>
    <property type="project" value="UniProtKB-UniPathway"/>
</dbReference>
<reference evidence="10" key="1">
    <citation type="journal article" date="2020" name="mSystems">
        <title>Genome- and Community-Level Interaction Insights into Carbon Utilization and Element Cycling Functions of Hydrothermarchaeota in Hydrothermal Sediment.</title>
        <authorList>
            <person name="Zhou Z."/>
            <person name="Liu Y."/>
            <person name="Xu W."/>
            <person name="Pan J."/>
            <person name="Luo Z.H."/>
            <person name="Li M."/>
        </authorList>
    </citation>
    <scope>NUCLEOTIDE SEQUENCE [LARGE SCALE GENOMIC DNA]</scope>
    <source>
        <strain evidence="10">HyVt-456</strain>
    </source>
</reference>
<evidence type="ECO:0000256" key="2">
    <source>
        <dbReference type="ARBA" id="ARBA00012994"/>
    </source>
</evidence>
<dbReference type="EMBL" id="DRLD01000096">
    <property type="protein sequence ID" value="HED09758.1"/>
    <property type="molecule type" value="Genomic_DNA"/>
</dbReference>
<evidence type="ECO:0000256" key="4">
    <source>
        <dbReference type="ARBA" id="ARBA00023239"/>
    </source>
</evidence>
<dbReference type="HAMAP" id="MF_00229">
    <property type="entry name" value="His_ammonia_lyase"/>
    <property type="match status" value="1"/>
</dbReference>
<dbReference type="NCBIfam" id="TIGR01225">
    <property type="entry name" value="hutH"/>
    <property type="match status" value="1"/>
</dbReference>
<name>A0A7V1LKM4_CALAY</name>
<dbReference type="Gene3D" id="1.10.275.10">
    <property type="entry name" value="Fumarase/aspartase (N-terminal domain)"/>
    <property type="match status" value="1"/>
</dbReference>
<dbReference type="InterPro" id="IPR001106">
    <property type="entry name" value="Aromatic_Lyase"/>
</dbReference>
<dbReference type="FunFam" id="1.10.275.10:FF:000005">
    <property type="entry name" value="Histidine ammonia-lyase"/>
    <property type="match status" value="1"/>
</dbReference>
<comment type="pathway">
    <text evidence="1 6 8">Amino-acid degradation; L-histidine degradation into L-glutamate; N-formimidoyl-L-glutamate from L-histidine: step 1/3.</text>
</comment>
<proteinExistence type="inferred from homology"/>
<dbReference type="PROSITE" id="PS00488">
    <property type="entry name" value="PAL_HISTIDASE"/>
    <property type="match status" value="1"/>
</dbReference>
<dbReference type="InterPro" id="IPR005921">
    <property type="entry name" value="HutH"/>
</dbReference>
<dbReference type="GO" id="GO:0005737">
    <property type="term" value="C:cytoplasm"/>
    <property type="evidence" value="ECO:0007669"/>
    <property type="project" value="UniProtKB-SubCell"/>
</dbReference>
<dbReference type="SUPFAM" id="SSF48557">
    <property type="entry name" value="L-aspartase-like"/>
    <property type="match status" value="1"/>
</dbReference>
<comment type="catalytic activity">
    <reaction evidence="5 6 8">
        <text>L-histidine = trans-urocanate + NH4(+)</text>
        <dbReference type="Rhea" id="RHEA:21232"/>
        <dbReference type="ChEBI" id="CHEBI:17771"/>
        <dbReference type="ChEBI" id="CHEBI:28938"/>
        <dbReference type="ChEBI" id="CHEBI:57595"/>
        <dbReference type="EC" id="4.3.1.3"/>
    </reaction>
</comment>
<comment type="caution">
    <text evidence="10">The sequence shown here is derived from an EMBL/GenBank/DDBJ whole genome shotgun (WGS) entry which is preliminary data.</text>
</comment>
<gene>
    <name evidence="6 10" type="primary">hutH</name>
    <name evidence="10" type="ORF">ENJ10_03640</name>
</gene>
<keyword evidence="4 6" id="KW-0456">Lyase</keyword>
<feature type="cross-link" description="5-imidazolinone (Ala-Gly)" evidence="6">
    <location>
        <begin position="143"/>
        <end position="145"/>
    </location>
</feature>
<dbReference type="GO" id="GO:0019556">
    <property type="term" value="P:L-histidine catabolic process to glutamate and formamide"/>
    <property type="evidence" value="ECO:0007669"/>
    <property type="project" value="UniProtKB-UniPathway"/>
</dbReference>
<evidence type="ECO:0000313" key="10">
    <source>
        <dbReference type="EMBL" id="HED09758.1"/>
    </source>
</evidence>
<dbReference type="NCBIfam" id="NF006871">
    <property type="entry name" value="PRK09367.1"/>
    <property type="match status" value="1"/>
</dbReference>
<dbReference type="InterPro" id="IPR008948">
    <property type="entry name" value="L-Aspartase-like"/>
</dbReference>
<dbReference type="FunFam" id="1.20.200.10:FF:000003">
    <property type="entry name" value="Histidine ammonia-lyase"/>
    <property type="match status" value="1"/>
</dbReference>
<comment type="PTM">
    <text evidence="6">Contains an active site 4-methylidene-imidazol-5-one (MIO), which is formed autocatalytically by cyclization and dehydration of residues Ala-Ser-Gly.</text>
</comment>
<dbReference type="CDD" id="cd00332">
    <property type="entry name" value="PAL-HAL"/>
    <property type="match status" value="1"/>
</dbReference>
<evidence type="ECO:0000256" key="3">
    <source>
        <dbReference type="ARBA" id="ARBA00022808"/>
    </source>
</evidence>
<evidence type="ECO:0000256" key="9">
    <source>
        <dbReference type="RuleBase" id="RU004480"/>
    </source>
</evidence>
<sequence>MSQFLIDTQDINLESLVRFLREKPLVKLAEEVKGRIEKGRQVIRDIIAADRVVYGVTTGFGKFADVRIPREQARELQKRLVLSHAAGVGEPLPADIVRLMMLLKIKNLSQGYSGVRTELVQFLADMLNRGILPVIPGKGSVGASGDLAPLAHMALPLIGEGEVSVFKNGQAQRVAARKALRQAGLAPLELEEKEGLALLNGTQFIQANAIMALIRAENLLKSADVIGAVSLEGLLGTLTAFDSRIQKIRGHRGQKTVAENIRNILKDSPIVASHKDSDHRVQDAYCLRCIPQVHGAIRDGFDHVREVFEREMNGVTDNPLVFPDNGDVLSGGNFHGEPVALAADYLAILMAELASISERRIEHMMDPSMNEMAGFLTTEGGLNSGFMIAHVTAAALVSENKVLAHPASVDSIPTSANKEDHVSMGAHAARKALTVVENAEHVLAIELLCALQALDFRKPLSPSAATKLLYKHVRASIPFWDKDRQMNIDMEKAVGIVRRGEVLAVTRQGCSGPIL</sequence>
<dbReference type="PANTHER" id="PTHR10362">
    <property type="entry name" value="HISTIDINE AMMONIA-LYASE"/>
    <property type="match status" value="1"/>
</dbReference>
<evidence type="ECO:0000256" key="1">
    <source>
        <dbReference type="ARBA" id="ARBA00005113"/>
    </source>
</evidence>
<dbReference type="Proteomes" id="UP000886005">
    <property type="component" value="Unassembled WGS sequence"/>
</dbReference>
<dbReference type="Pfam" id="PF00221">
    <property type="entry name" value="Lyase_aromatic"/>
    <property type="match status" value="1"/>
</dbReference>
<protein>
    <recommendedName>
        <fullName evidence="2 6">Histidine ammonia-lyase</fullName>
        <shortName evidence="6">Histidase</shortName>
        <ecNumber evidence="2 6">4.3.1.3</ecNumber>
    </recommendedName>
</protein>
<dbReference type="InterPro" id="IPR024083">
    <property type="entry name" value="Fumarase/histidase_N"/>
</dbReference>
<feature type="modified residue" description="2,3-didehydroalanine (Ser)" evidence="6">
    <location>
        <position position="144"/>
    </location>
</feature>
<evidence type="ECO:0000256" key="5">
    <source>
        <dbReference type="ARBA" id="ARBA00049269"/>
    </source>
</evidence>
<comment type="similarity">
    <text evidence="6 7">Belongs to the PAL/histidase family.</text>
</comment>
<dbReference type="EC" id="4.3.1.3" evidence="2 6"/>
<dbReference type="InterPro" id="IPR022313">
    <property type="entry name" value="Phe/His_NH3-lyase_AS"/>
</dbReference>
<accession>A0A7V1LKM4</accession>
<dbReference type="GO" id="GO:0004397">
    <property type="term" value="F:histidine ammonia-lyase activity"/>
    <property type="evidence" value="ECO:0007669"/>
    <property type="project" value="UniProtKB-UniRule"/>
</dbReference>
<keyword evidence="3 6" id="KW-0369">Histidine metabolism</keyword>
<dbReference type="AlphaFoldDB" id="A0A7V1LKM4"/>
<dbReference type="UniPathway" id="UPA00379">
    <property type="reaction ID" value="UER00549"/>
</dbReference>
<dbReference type="Gene3D" id="1.20.200.10">
    <property type="entry name" value="Fumarase/aspartase (Central domain)"/>
    <property type="match status" value="1"/>
</dbReference>
<evidence type="ECO:0000256" key="6">
    <source>
        <dbReference type="HAMAP-Rule" id="MF_00229"/>
    </source>
</evidence>
<keyword evidence="6" id="KW-0963">Cytoplasm</keyword>